<comment type="caution">
    <text evidence="2">The sequence shown here is derived from an EMBL/GenBank/DDBJ whole genome shotgun (WGS) entry which is preliminary data.</text>
</comment>
<reference evidence="2" key="2">
    <citation type="submission" date="2023-12" db="EMBL/GenBank/DDBJ databases">
        <authorList>
            <person name="Sun Q."/>
            <person name="Inoue M."/>
        </authorList>
    </citation>
    <scope>NUCLEOTIDE SEQUENCE</scope>
    <source>
        <strain evidence="2">JCM 12289</strain>
    </source>
</reference>
<dbReference type="AlphaFoldDB" id="A0AAV3SGM7"/>
<dbReference type="EMBL" id="BAAADN010000026">
    <property type="protein sequence ID" value="GAA0461935.1"/>
    <property type="molecule type" value="Genomic_DNA"/>
</dbReference>
<dbReference type="Proteomes" id="UP001500962">
    <property type="component" value="Unassembled WGS sequence"/>
</dbReference>
<feature type="transmembrane region" description="Helical" evidence="1">
    <location>
        <begin position="40"/>
        <end position="61"/>
    </location>
</feature>
<evidence type="ECO:0008006" key="4">
    <source>
        <dbReference type="Google" id="ProtNLM"/>
    </source>
</evidence>
<reference evidence="2" key="1">
    <citation type="journal article" date="2014" name="Int. J. Syst. Evol. Microbiol.">
        <title>Complete genome sequence of Corynebacterium casei LMG S-19264T (=DSM 44701T), isolated from a smear-ripened cheese.</title>
        <authorList>
            <consortium name="US DOE Joint Genome Institute (JGI-PGF)"/>
            <person name="Walter F."/>
            <person name="Albersmeier A."/>
            <person name="Kalinowski J."/>
            <person name="Ruckert C."/>
        </authorList>
    </citation>
    <scope>NUCLEOTIDE SEQUENCE</scope>
    <source>
        <strain evidence="2">JCM 12289</strain>
    </source>
</reference>
<feature type="transmembrane region" description="Helical" evidence="1">
    <location>
        <begin position="145"/>
        <end position="167"/>
    </location>
</feature>
<feature type="transmembrane region" description="Helical" evidence="1">
    <location>
        <begin position="86"/>
        <end position="107"/>
    </location>
</feature>
<dbReference type="InterPro" id="IPR046739">
    <property type="entry name" value="DUF6789"/>
</dbReference>
<keyword evidence="1" id="KW-0472">Membrane</keyword>
<protein>
    <recommendedName>
        <fullName evidence="4">Yip1 domain-containing protein</fullName>
    </recommendedName>
</protein>
<organism evidence="2 3">
    <name type="scientific">Halococcus dombrowskii</name>
    <dbReference type="NCBI Taxonomy" id="179637"/>
    <lineage>
        <taxon>Archaea</taxon>
        <taxon>Methanobacteriati</taxon>
        <taxon>Methanobacteriota</taxon>
        <taxon>Stenosarchaea group</taxon>
        <taxon>Halobacteria</taxon>
        <taxon>Halobacteriales</taxon>
        <taxon>Halococcaceae</taxon>
        <taxon>Halococcus</taxon>
    </lineage>
</organism>
<evidence type="ECO:0000313" key="3">
    <source>
        <dbReference type="Proteomes" id="UP001500962"/>
    </source>
</evidence>
<name>A0AAV3SGM7_HALDO</name>
<evidence type="ECO:0000313" key="2">
    <source>
        <dbReference type="EMBL" id="GAA0461935.1"/>
    </source>
</evidence>
<dbReference type="Pfam" id="PF20587">
    <property type="entry name" value="DUF6789"/>
    <property type="match status" value="1"/>
</dbReference>
<accession>A0AAV3SGM7</accession>
<feature type="transmembrane region" description="Helical" evidence="1">
    <location>
        <begin position="119"/>
        <end position="138"/>
    </location>
</feature>
<keyword evidence="1" id="KW-1133">Transmembrane helix</keyword>
<gene>
    <name evidence="2" type="ORF">GCM10008985_18150</name>
</gene>
<keyword evidence="1" id="KW-0812">Transmembrane</keyword>
<evidence type="ECO:0000256" key="1">
    <source>
        <dbReference type="SAM" id="Phobius"/>
    </source>
</evidence>
<sequence length="172" mass="17943">MSDGSMGGITDEETIDGEARPARMPGLFRPVDREPDMHRALRAITGGLVGTMVLGGFLLVLDTQARGTLSVAAVVGRFLGIDGRPLIAIALFAIVTVVVWPALFVAIEEYLPFGPDPAARAVAFAAIIGIVFVVVGRGSITGPILVIYVGFSVLAHLAYGFAFGSIYGRLAG</sequence>
<proteinExistence type="predicted"/>